<comment type="caution">
    <text evidence="1">The sequence shown here is derived from an EMBL/GenBank/DDBJ whole genome shotgun (WGS) entry which is preliminary data.</text>
</comment>
<keyword evidence="2" id="KW-1185">Reference proteome</keyword>
<protein>
    <submittedName>
        <fullName evidence="1">672_t:CDS:1</fullName>
    </submittedName>
</protein>
<dbReference type="EMBL" id="CAJVPZ010051324">
    <property type="protein sequence ID" value="CAG8778877.1"/>
    <property type="molecule type" value="Genomic_DNA"/>
</dbReference>
<evidence type="ECO:0000313" key="1">
    <source>
        <dbReference type="EMBL" id="CAG8778877.1"/>
    </source>
</evidence>
<dbReference type="OrthoDB" id="2352817at2759"/>
<proteinExistence type="predicted"/>
<accession>A0A9N9JFE6</accession>
<dbReference type="Proteomes" id="UP000789396">
    <property type="component" value="Unassembled WGS sequence"/>
</dbReference>
<dbReference type="AlphaFoldDB" id="A0A9N9JFE6"/>
<feature type="non-terminal residue" evidence="1">
    <location>
        <position position="1"/>
    </location>
</feature>
<gene>
    <name evidence="1" type="ORF">RFULGI_LOCUS15640</name>
</gene>
<organism evidence="1 2">
    <name type="scientific">Racocetra fulgida</name>
    <dbReference type="NCBI Taxonomy" id="60492"/>
    <lineage>
        <taxon>Eukaryota</taxon>
        <taxon>Fungi</taxon>
        <taxon>Fungi incertae sedis</taxon>
        <taxon>Mucoromycota</taxon>
        <taxon>Glomeromycotina</taxon>
        <taxon>Glomeromycetes</taxon>
        <taxon>Diversisporales</taxon>
        <taxon>Gigasporaceae</taxon>
        <taxon>Racocetra</taxon>
    </lineage>
</organism>
<reference evidence="1" key="1">
    <citation type="submission" date="2021-06" db="EMBL/GenBank/DDBJ databases">
        <authorList>
            <person name="Kallberg Y."/>
            <person name="Tangrot J."/>
            <person name="Rosling A."/>
        </authorList>
    </citation>
    <scope>NUCLEOTIDE SEQUENCE</scope>
    <source>
        <strain evidence="1">IN212</strain>
    </source>
</reference>
<name>A0A9N9JFE6_9GLOM</name>
<evidence type="ECO:0000313" key="2">
    <source>
        <dbReference type="Proteomes" id="UP000789396"/>
    </source>
</evidence>
<sequence>NNLSGFIAEIEPNYIVYSSITAAINSAYYQQFKTNTHYSGLDIFNDEIITQLLIDIPFHPLQIKYNNIKIFIAQIGISNNKNFNFAGCGYISSFSHKVRDDQCLIVQTIEENNTIIYVYRNGLQREKYIDISPEK</sequence>
<feature type="non-terminal residue" evidence="1">
    <location>
        <position position="135"/>
    </location>
</feature>